<dbReference type="InterPro" id="IPR013325">
    <property type="entry name" value="RNA_pol_sigma_r2"/>
</dbReference>
<dbReference type="PANTHER" id="PTHR43133:SF66">
    <property type="entry name" value="ECF RNA POLYMERASE SIGMA FACTOR SIGK"/>
    <property type="match status" value="1"/>
</dbReference>
<dbReference type="InterPro" id="IPR039425">
    <property type="entry name" value="RNA_pol_sigma-70-like"/>
</dbReference>
<evidence type="ECO:0000259" key="8">
    <source>
        <dbReference type="Pfam" id="PF04545"/>
    </source>
</evidence>
<evidence type="ECO:0000256" key="2">
    <source>
        <dbReference type="ARBA" id="ARBA00023015"/>
    </source>
</evidence>
<feature type="domain" description="RNA polymerase sigma-70 region 4" evidence="8">
    <location>
        <begin position="142"/>
        <end position="190"/>
    </location>
</feature>
<dbReference type="InterPro" id="IPR014284">
    <property type="entry name" value="RNA_pol_sigma-70_dom"/>
</dbReference>
<dbReference type="InterPro" id="IPR007627">
    <property type="entry name" value="RNA_pol_sigma70_r2"/>
</dbReference>
<evidence type="ECO:0000259" key="7">
    <source>
        <dbReference type="Pfam" id="PF04542"/>
    </source>
</evidence>
<organism evidence="9 10">
    <name type="scientific">Oceanitalea stevensii</name>
    <dbReference type="NCBI Taxonomy" id="2763072"/>
    <lineage>
        <taxon>Bacteria</taxon>
        <taxon>Bacillati</taxon>
        <taxon>Actinomycetota</taxon>
        <taxon>Actinomycetes</taxon>
        <taxon>Micrococcales</taxon>
        <taxon>Bogoriellaceae</taxon>
        <taxon>Georgenia</taxon>
    </lineage>
</organism>
<evidence type="ECO:0000313" key="9">
    <source>
        <dbReference type="EMBL" id="MBD8061941.1"/>
    </source>
</evidence>
<dbReference type="SUPFAM" id="SSF88946">
    <property type="entry name" value="Sigma2 domain of RNA polymerase sigma factors"/>
    <property type="match status" value="1"/>
</dbReference>
<dbReference type="PANTHER" id="PTHR43133">
    <property type="entry name" value="RNA POLYMERASE ECF-TYPE SIGMA FACTO"/>
    <property type="match status" value="1"/>
</dbReference>
<sequence length="199" mass="22236">MSSFGPGRAGTPAPPGPPDLAGLMVKVARGDREAFTLLYDATAPAVYGTARRVLRDPDLAAEVTQEVMVEVWRTATRFDPERGSARAWVTTIGHRRAVDRVRAVQAQRTRDDLAAQREYSPPFDDVQESVERDVEQTRVRECLESLSDLQRDAVVRAFYRGRTYREVAEDLSVALPTVKSRIRDGLTRLRLCLGVDEHA</sequence>
<dbReference type="Pfam" id="PF04545">
    <property type="entry name" value="Sigma70_r4"/>
    <property type="match status" value="1"/>
</dbReference>
<evidence type="ECO:0000313" key="10">
    <source>
        <dbReference type="Proteomes" id="UP000661894"/>
    </source>
</evidence>
<dbReference type="EMBL" id="JACSPO010000002">
    <property type="protein sequence ID" value="MBD8061941.1"/>
    <property type="molecule type" value="Genomic_DNA"/>
</dbReference>
<dbReference type="CDD" id="cd06171">
    <property type="entry name" value="Sigma70_r4"/>
    <property type="match status" value="1"/>
</dbReference>
<accession>A0ABR8Z0V2</accession>
<dbReference type="SUPFAM" id="SSF88659">
    <property type="entry name" value="Sigma3 and sigma4 domains of RNA polymerase sigma factors"/>
    <property type="match status" value="1"/>
</dbReference>
<dbReference type="Gene3D" id="1.10.1740.10">
    <property type="match status" value="1"/>
</dbReference>
<gene>
    <name evidence="9" type="primary">sigK</name>
    <name evidence="9" type="ORF">H9624_06345</name>
</gene>
<keyword evidence="3" id="KW-0731">Sigma factor</keyword>
<keyword evidence="4" id="KW-0238">DNA-binding</keyword>
<keyword evidence="10" id="KW-1185">Reference proteome</keyword>
<evidence type="ECO:0000256" key="4">
    <source>
        <dbReference type="ARBA" id="ARBA00023125"/>
    </source>
</evidence>
<evidence type="ECO:0000256" key="5">
    <source>
        <dbReference type="ARBA" id="ARBA00023163"/>
    </source>
</evidence>
<name>A0ABR8Z0V2_9MICO</name>
<proteinExistence type="inferred from homology"/>
<dbReference type="InterPro" id="IPR013324">
    <property type="entry name" value="RNA_pol_sigma_r3/r4-like"/>
</dbReference>
<comment type="caution">
    <text evidence="9">The sequence shown here is derived from an EMBL/GenBank/DDBJ whole genome shotgun (WGS) entry which is preliminary data.</text>
</comment>
<dbReference type="NCBIfam" id="NF007228">
    <property type="entry name" value="PRK09646.1"/>
    <property type="match status" value="1"/>
</dbReference>
<dbReference type="RefSeq" id="WP_251839064.1">
    <property type="nucleotide sequence ID" value="NZ_JACSPO010000002.1"/>
</dbReference>
<feature type="region of interest" description="Disordered" evidence="6">
    <location>
        <begin position="109"/>
        <end position="131"/>
    </location>
</feature>
<evidence type="ECO:0000256" key="3">
    <source>
        <dbReference type="ARBA" id="ARBA00023082"/>
    </source>
</evidence>
<evidence type="ECO:0000256" key="1">
    <source>
        <dbReference type="ARBA" id="ARBA00010641"/>
    </source>
</evidence>
<dbReference type="InterPro" id="IPR036388">
    <property type="entry name" value="WH-like_DNA-bd_sf"/>
</dbReference>
<dbReference type="Proteomes" id="UP000661894">
    <property type="component" value="Unassembled WGS sequence"/>
</dbReference>
<dbReference type="NCBIfam" id="TIGR02937">
    <property type="entry name" value="sigma70-ECF"/>
    <property type="match status" value="1"/>
</dbReference>
<keyword evidence="2" id="KW-0805">Transcription regulation</keyword>
<dbReference type="InterPro" id="IPR007630">
    <property type="entry name" value="RNA_pol_sigma70_r4"/>
</dbReference>
<dbReference type="Pfam" id="PF04542">
    <property type="entry name" value="Sigma70_r2"/>
    <property type="match status" value="1"/>
</dbReference>
<reference evidence="9 10" key="1">
    <citation type="submission" date="2020-08" db="EMBL/GenBank/DDBJ databases">
        <title>A Genomic Blueprint of the Chicken Gut Microbiome.</title>
        <authorList>
            <person name="Gilroy R."/>
            <person name="Ravi A."/>
            <person name="Getino M."/>
            <person name="Pursley I."/>
            <person name="Horton D.L."/>
            <person name="Alikhan N.-F."/>
            <person name="Baker D."/>
            <person name="Gharbi K."/>
            <person name="Hall N."/>
            <person name="Watson M."/>
            <person name="Adriaenssens E.M."/>
            <person name="Foster-Nyarko E."/>
            <person name="Jarju S."/>
            <person name="Secka A."/>
            <person name="Antonio M."/>
            <person name="Oren A."/>
            <person name="Chaudhuri R."/>
            <person name="La Ragione R.M."/>
            <person name="Hildebrand F."/>
            <person name="Pallen M.J."/>
        </authorList>
    </citation>
    <scope>NUCLEOTIDE SEQUENCE [LARGE SCALE GENOMIC DNA]</scope>
    <source>
        <strain evidence="9 10">Sa1BUA1</strain>
    </source>
</reference>
<dbReference type="Gene3D" id="1.10.10.10">
    <property type="entry name" value="Winged helix-like DNA-binding domain superfamily/Winged helix DNA-binding domain"/>
    <property type="match status" value="1"/>
</dbReference>
<comment type="similarity">
    <text evidence="1">Belongs to the sigma-70 factor family. ECF subfamily.</text>
</comment>
<protein>
    <submittedName>
        <fullName evidence="9">ECF RNA polymerase sigma factor SigK</fullName>
    </submittedName>
</protein>
<keyword evidence="5" id="KW-0804">Transcription</keyword>
<feature type="domain" description="RNA polymerase sigma-70 region 2" evidence="7">
    <location>
        <begin position="38"/>
        <end position="103"/>
    </location>
</feature>
<evidence type="ECO:0000256" key="6">
    <source>
        <dbReference type="SAM" id="MobiDB-lite"/>
    </source>
</evidence>